<protein>
    <submittedName>
        <fullName evidence="2">Uncharacterized protein</fullName>
    </submittedName>
</protein>
<dbReference type="AlphaFoldDB" id="A0A8C5JDR5"/>
<accession>A0A8C5JDR5</accession>
<keyword evidence="1" id="KW-0732">Signal</keyword>
<dbReference type="Proteomes" id="UP000694408">
    <property type="component" value="Unplaced"/>
</dbReference>
<reference evidence="2" key="2">
    <citation type="submission" date="2025-09" db="UniProtKB">
        <authorList>
            <consortium name="Ensembl"/>
        </authorList>
    </citation>
    <scope>IDENTIFICATION</scope>
</reference>
<keyword evidence="3" id="KW-1185">Reference proteome</keyword>
<evidence type="ECO:0000256" key="1">
    <source>
        <dbReference type="SAM" id="SignalP"/>
    </source>
</evidence>
<feature type="signal peptide" evidence="1">
    <location>
        <begin position="1"/>
        <end position="32"/>
    </location>
</feature>
<proteinExistence type="predicted"/>
<dbReference type="Ensembl" id="ENSJHYT00000021399.1">
    <property type="protein sequence ID" value="ENSJHYP00000017713.1"/>
    <property type="gene ID" value="ENSJHYG00000013529.1"/>
</dbReference>
<evidence type="ECO:0000313" key="3">
    <source>
        <dbReference type="Proteomes" id="UP000694408"/>
    </source>
</evidence>
<reference evidence="2" key="1">
    <citation type="submission" date="2025-08" db="UniProtKB">
        <authorList>
            <consortium name="Ensembl"/>
        </authorList>
    </citation>
    <scope>IDENTIFICATION</scope>
</reference>
<feature type="chain" id="PRO_5034815533" evidence="1">
    <location>
        <begin position="33"/>
        <end position="82"/>
    </location>
</feature>
<evidence type="ECO:0000313" key="2">
    <source>
        <dbReference type="Ensembl" id="ENSJHYP00000017713.1"/>
    </source>
</evidence>
<name>A0A8C5JDR5_JUNHY</name>
<organism evidence="2 3">
    <name type="scientific">Junco hyemalis</name>
    <name type="common">Dark-eyed junco</name>
    <dbReference type="NCBI Taxonomy" id="40217"/>
    <lineage>
        <taxon>Eukaryota</taxon>
        <taxon>Metazoa</taxon>
        <taxon>Chordata</taxon>
        <taxon>Craniata</taxon>
        <taxon>Vertebrata</taxon>
        <taxon>Euteleostomi</taxon>
        <taxon>Archelosauria</taxon>
        <taxon>Archosauria</taxon>
        <taxon>Dinosauria</taxon>
        <taxon>Saurischia</taxon>
        <taxon>Theropoda</taxon>
        <taxon>Coelurosauria</taxon>
        <taxon>Aves</taxon>
        <taxon>Neognathae</taxon>
        <taxon>Neoaves</taxon>
        <taxon>Telluraves</taxon>
        <taxon>Australaves</taxon>
        <taxon>Passeriformes</taxon>
        <taxon>Passerellidae</taxon>
        <taxon>Junco</taxon>
    </lineage>
</organism>
<sequence length="82" mass="8852">SAAAAALLSGSSFLMSAVSLPGTPACPGFVSADDFRLLKTPVMNGHFCGQIRNDDNCRIPNCYGTPKKQVVFWKNCKQFILQ</sequence>